<sequence length="180" mass="18704">MAPSTSKPKIRPGQVPGRLVIRSFPSSRFQVCPLVAAHLPTAHLLFPCIAVLWCGPHAASLSVVASPHLDSSCLAASRVPRGLIGGDAGVCSSSSGRRPLLPTPAHSCPLCAGQRLIRNRHGQTGGDGINSRLGRSGKVVLHQNHAKLAFSPSSPYSTAAAPARARLAPSSTPPLVARPW</sequence>
<feature type="region of interest" description="Disordered" evidence="1">
    <location>
        <begin position="161"/>
        <end position="180"/>
    </location>
</feature>
<name>A0AAE1CGD8_9PEZI</name>
<reference evidence="2" key="1">
    <citation type="journal article" date="2023" name="Mol. Phylogenet. Evol.">
        <title>Genome-scale phylogeny and comparative genomics of the fungal order Sordariales.</title>
        <authorList>
            <person name="Hensen N."/>
            <person name="Bonometti L."/>
            <person name="Westerberg I."/>
            <person name="Brannstrom I.O."/>
            <person name="Guillou S."/>
            <person name="Cros-Aarteil S."/>
            <person name="Calhoun S."/>
            <person name="Haridas S."/>
            <person name="Kuo A."/>
            <person name="Mondo S."/>
            <person name="Pangilinan J."/>
            <person name="Riley R."/>
            <person name="LaButti K."/>
            <person name="Andreopoulos B."/>
            <person name="Lipzen A."/>
            <person name="Chen C."/>
            <person name="Yan M."/>
            <person name="Daum C."/>
            <person name="Ng V."/>
            <person name="Clum A."/>
            <person name="Steindorff A."/>
            <person name="Ohm R.A."/>
            <person name="Martin F."/>
            <person name="Silar P."/>
            <person name="Natvig D.O."/>
            <person name="Lalanne C."/>
            <person name="Gautier V."/>
            <person name="Ament-Velasquez S.L."/>
            <person name="Kruys A."/>
            <person name="Hutchinson M.I."/>
            <person name="Powell A.J."/>
            <person name="Barry K."/>
            <person name="Miller A.N."/>
            <person name="Grigoriev I.V."/>
            <person name="Debuchy R."/>
            <person name="Gladieux P."/>
            <person name="Hiltunen Thoren M."/>
            <person name="Johannesson H."/>
        </authorList>
    </citation>
    <scope>NUCLEOTIDE SEQUENCE</scope>
    <source>
        <strain evidence="2">CBS 314.62</strain>
    </source>
</reference>
<evidence type="ECO:0000256" key="1">
    <source>
        <dbReference type="SAM" id="MobiDB-lite"/>
    </source>
</evidence>
<proteinExistence type="predicted"/>
<keyword evidence="3" id="KW-1185">Reference proteome</keyword>
<comment type="caution">
    <text evidence="2">The sequence shown here is derived from an EMBL/GenBank/DDBJ whole genome shotgun (WGS) entry which is preliminary data.</text>
</comment>
<dbReference type="Proteomes" id="UP001270362">
    <property type="component" value="Unassembled WGS sequence"/>
</dbReference>
<dbReference type="AlphaFoldDB" id="A0AAE1CGD8"/>
<accession>A0AAE1CGD8</accession>
<evidence type="ECO:0000313" key="3">
    <source>
        <dbReference type="Proteomes" id="UP001270362"/>
    </source>
</evidence>
<dbReference type="EMBL" id="JAULSO010000001">
    <property type="protein sequence ID" value="KAK3693324.1"/>
    <property type="molecule type" value="Genomic_DNA"/>
</dbReference>
<evidence type="ECO:0000313" key="2">
    <source>
        <dbReference type="EMBL" id="KAK3693324.1"/>
    </source>
</evidence>
<gene>
    <name evidence="2" type="ORF">B0T22DRAFT_38497</name>
</gene>
<protein>
    <submittedName>
        <fullName evidence="2">Uncharacterized protein</fullName>
    </submittedName>
</protein>
<reference evidence="2" key="2">
    <citation type="submission" date="2023-06" db="EMBL/GenBank/DDBJ databases">
        <authorList>
            <consortium name="Lawrence Berkeley National Laboratory"/>
            <person name="Haridas S."/>
            <person name="Hensen N."/>
            <person name="Bonometti L."/>
            <person name="Westerberg I."/>
            <person name="Brannstrom I.O."/>
            <person name="Guillou S."/>
            <person name="Cros-Aarteil S."/>
            <person name="Calhoun S."/>
            <person name="Kuo A."/>
            <person name="Mondo S."/>
            <person name="Pangilinan J."/>
            <person name="Riley R."/>
            <person name="Labutti K."/>
            <person name="Andreopoulos B."/>
            <person name="Lipzen A."/>
            <person name="Chen C."/>
            <person name="Yanf M."/>
            <person name="Daum C."/>
            <person name="Ng V."/>
            <person name="Clum A."/>
            <person name="Steindorff A."/>
            <person name="Ohm R."/>
            <person name="Martin F."/>
            <person name="Silar P."/>
            <person name="Natvig D."/>
            <person name="Lalanne C."/>
            <person name="Gautier V."/>
            <person name="Ament-Velasquez S.L."/>
            <person name="Kruys A."/>
            <person name="Hutchinson M.I."/>
            <person name="Powell A.J."/>
            <person name="Barry K."/>
            <person name="Miller A.N."/>
            <person name="Grigoriev I.V."/>
            <person name="Debuchy R."/>
            <person name="Gladieux P."/>
            <person name="Thoren M.H."/>
            <person name="Johannesson H."/>
        </authorList>
    </citation>
    <scope>NUCLEOTIDE SEQUENCE</scope>
    <source>
        <strain evidence="2">CBS 314.62</strain>
    </source>
</reference>
<organism evidence="2 3">
    <name type="scientific">Podospora appendiculata</name>
    <dbReference type="NCBI Taxonomy" id="314037"/>
    <lineage>
        <taxon>Eukaryota</taxon>
        <taxon>Fungi</taxon>
        <taxon>Dikarya</taxon>
        <taxon>Ascomycota</taxon>
        <taxon>Pezizomycotina</taxon>
        <taxon>Sordariomycetes</taxon>
        <taxon>Sordariomycetidae</taxon>
        <taxon>Sordariales</taxon>
        <taxon>Podosporaceae</taxon>
        <taxon>Podospora</taxon>
    </lineage>
</organism>
<feature type="compositionally biased region" description="Low complexity" evidence="1">
    <location>
        <begin position="161"/>
        <end position="174"/>
    </location>
</feature>